<sequence length="78" mass="8389">MCICVKCGCFSCKHETPAKADDENQETGFLDVMLAIFLPPVAIYKKEKGCTAKFWVNILLSSVAVVPGSIHAAIVISS</sequence>
<proteinExistence type="inferred from homology"/>
<evidence type="ECO:0000256" key="3">
    <source>
        <dbReference type="ARBA" id="ARBA00022692"/>
    </source>
</evidence>
<keyword evidence="3 6" id="KW-0812">Transmembrane</keyword>
<evidence type="ECO:0000256" key="5">
    <source>
        <dbReference type="ARBA" id="ARBA00023136"/>
    </source>
</evidence>
<evidence type="ECO:0000256" key="2">
    <source>
        <dbReference type="ARBA" id="ARBA00009530"/>
    </source>
</evidence>
<comment type="similarity">
    <text evidence="2">Belongs to the UPF0057 (PMP3) family.</text>
</comment>
<dbReference type="GO" id="GO:0016020">
    <property type="term" value="C:membrane"/>
    <property type="evidence" value="ECO:0007669"/>
    <property type="project" value="UniProtKB-SubCell"/>
</dbReference>
<protein>
    <submittedName>
        <fullName evidence="7">Plasma membrane proteolipid 3</fullName>
    </submittedName>
</protein>
<dbReference type="PANTHER" id="PTHR21659">
    <property type="entry name" value="HYDROPHOBIC PROTEIN RCI2 LOW TEMPERATURE AND SALT RESPONSIVE PROTEIN LTI6 -RELATED"/>
    <property type="match status" value="1"/>
</dbReference>
<dbReference type="AlphaFoldDB" id="A0A0B0N039"/>
<comment type="caution">
    <text evidence="7">The sequence shown here is derived from an EMBL/GenBank/DDBJ whole genome shotgun (WGS) entry which is preliminary data.</text>
</comment>
<name>A0A0B0N039_GOSAR</name>
<dbReference type="InterPro" id="IPR000612">
    <property type="entry name" value="PMP3"/>
</dbReference>
<accession>A0A0B0N039</accession>
<evidence type="ECO:0000313" key="7">
    <source>
        <dbReference type="EMBL" id="KHG04546.1"/>
    </source>
</evidence>
<evidence type="ECO:0000313" key="8">
    <source>
        <dbReference type="Proteomes" id="UP000032142"/>
    </source>
</evidence>
<evidence type="ECO:0000256" key="4">
    <source>
        <dbReference type="ARBA" id="ARBA00022989"/>
    </source>
</evidence>
<keyword evidence="4 6" id="KW-1133">Transmembrane helix</keyword>
<dbReference type="Proteomes" id="UP000032142">
    <property type="component" value="Unassembled WGS sequence"/>
</dbReference>
<gene>
    <name evidence="7" type="ORF">F383_29762</name>
</gene>
<evidence type="ECO:0000256" key="6">
    <source>
        <dbReference type="SAM" id="Phobius"/>
    </source>
</evidence>
<reference evidence="8" key="1">
    <citation type="submission" date="2014-09" db="EMBL/GenBank/DDBJ databases">
        <authorList>
            <person name="Mudge J."/>
            <person name="Ramaraj T."/>
            <person name="Lindquist I.E."/>
            <person name="Bharti A.K."/>
            <person name="Sundararajan A."/>
            <person name="Cameron C.T."/>
            <person name="Woodward J.E."/>
            <person name="May G.D."/>
            <person name="Brubaker C."/>
            <person name="Broadhvest J."/>
            <person name="Wilkins T.A."/>
        </authorList>
    </citation>
    <scope>NUCLEOTIDE SEQUENCE</scope>
    <source>
        <strain evidence="8">cv. AKA8401</strain>
    </source>
</reference>
<organism evidence="7 8">
    <name type="scientific">Gossypium arboreum</name>
    <name type="common">Tree cotton</name>
    <name type="synonym">Gossypium nanking</name>
    <dbReference type="NCBI Taxonomy" id="29729"/>
    <lineage>
        <taxon>Eukaryota</taxon>
        <taxon>Viridiplantae</taxon>
        <taxon>Streptophyta</taxon>
        <taxon>Embryophyta</taxon>
        <taxon>Tracheophyta</taxon>
        <taxon>Spermatophyta</taxon>
        <taxon>Magnoliopsida</taxon>
        <taxon>eudicotyledons</taxon>
        <taxon>Gunneridae</taxon>
        <taxon>Pentapetalae</taxon>
        <taxon>rosids</taxon>
        <taxon>malvids</taxon>
        <taxon>Malvales</taxon>
        <taxon>Malvaceae</taxon>
        <taxon>Malvoideae</taxon>
        <taxon>Gossypium</taxon>
    </lineage>
</organism>
<dbReference type="PANTHER" id="PTHR21659:SF120">
    <property type="entry name" value="HYDROPHOBIC PROTEIN LTI6B"/>
    <property type="match status" value="1"/>
</dbReference>
<keyword evidence="8" id="KW-1185">Reference proteome</keyword>
<dbReference type="Pfam" id="PF01679">
    <property type="entry name" value="Pmp3"/>
    <property type="match status" value="1"/>
</dbReference>
<evidence type="ECO:0000256" key="1">
    <source>
        <dbReference type="ARBA" id="ARBA00004370"/>
    </source>
</evidence>
<dbReference type="EMBL" id="JRRC01413456">
    <property type="protein sequence ID" value="KHG04546.1"/>
    <property type="molecule type" value="Genomic_DNA"/>
</dbReference>
<comment type="subcellular location">
    <subcellularLocation>
        <location evidence="1">Membrane</location>
    </subcellularLocation>
</comment>
<keyword evidence="5 6" id="KW-0472">Membrane</keyword>
<feature type="transmembrane region" description="Helical" evidence="6">
    <location>
        <begin position="54"/>
        <end position="76"/>
    </location>
</feature>